<evidence type="ECO:0000313" key="17">
    <source>
        <dbReference type="EMBL" id="OFV66665.1"/>
    </source>
</evidence>
<evidence type="ECO:0000256" key="7">
    <source>
        <dbReference type="ARBA" id="ARBA00013414"/>
    </source>
</evidence>
<dbReference type="InterPro" id="IPR056729">
    <property type="entry name" value="GMPPB_C"/>
</dbReference>
<evidence type="ECO:0000256" key="13">
    <source>
        <dbReference type="ARBA" id="ARBA00048493"/>
    </source>
</evidence>
<evidence type="ECO:0000256" key="2">
    <source>
        <dbReference type="ARBA" id="ARBA00005208"/>
    </source>
</evidence>
<feature type="domain" description="Nucleotidyl transferase" evidence="14">
    <location>
        <begin position="5"/>
        <end position="176"/>
    </location>
</feature>
<dbReference type="NCBIfam" id="TIGR03992">
    <property type="entry name" value="Arch_glmU"/>
    <property type="match status" value="1"/>
</dbReference>
<evidence type="ECO:0000256" key="1">
    <source>
        <dbReference type="ARBA" id="ARBA00005166"/>
    </source>
</evidence>
<dbReference type="PANTHER" id="PTHR43584">
    <property type="entry name" value="NUCLEOTIDYL TRANSFERASE"/>
    <property type="match status" value="1"/>
</dbReference>
<evidence type="ECO:0000259" key="14">
    <source>
        <dbReference type="Pfam" id="PF00483"/>
    </source>
</evidence>
<reference evidence="16" key="2">
    <citation type="journal article" date="2020" name="mSystems">
        <title>Genome- and Community-Level Interaction Insights into Carbon Utilization and Element Cycling Functions of Hydrothermarchaeota in Hydrothermal Sediment.</title>
        <authorList>
            <person name="Zhou Z."/>
            <person name="Liu Y."/>
            <person name="Xu W."/>
            <person name="Pan J."/>
            <person name="Luo Z.H."/>
            <person name="Li M."/>
        </authorList>
    </citation>
    <scope>NUCLEOTIDE SEQUENCE [LARGE SCALE GENOMIC DNA]</scope>
    <source>
        <strain evidence="16">HyVt-386</strain>
    </source>
</reference>
<comment type="pathway">
    <text evidence="1">Nucleotide-sugar biosynthesis; UDP-N-acetyl-alpha-D-glucosamine biosynthesis; N-acetyl-alpha-D-glucosamine 1-phosphate from alpha-D-glucosamine 6-phosphate (route II): step 2/2.</text>
</comment>
<comment type="caution">
    <text evidence="17">The sequence shown here is derived from an EMBL/GenBank/DDBJ whole genome shotgun (WGS) entry which is preliminary data.</text>
</comment>
<evidence type="ECO:0000256" key="10">
    <source>
        <dbReference type="ARBA" id="ARBA00023268"/>
    </source>
</evidence>
<dbReference type="Gene3D" id="2.160.10.10">
    <property type="entry name" value="Hexapeptide repeat proteins"/>
    <property type="match status" value="1"/>
</dbReference>
<dbReference type="GO" id="GO:0019134">
    <property type="term" value="F:glucosamine-1-phosphate N-acetyltransferase activity"/>
    <property type="evidence" value="ECO:0007669"/>
    <property type="project" value="UniProtKB-EC"/>
</dbReference>
<evidence type="ECO:0000256" key="3">
    <source>
        <dbReference type="ARBA" id="ARBA00007707"/>
    </source>
</evidence>
<dbReference type="STRING" id="1839936.SBU_000632"/>
<protein>
    <recommendedName>
        <fullName evidence="7">Bifunctional protein GlmU</fullName>
        <ecNumber evidence="5">2.3.1.157</ecNumber>
        <ecNumber evidence="6">2.7.7.23</ecNumber>
    </recommendedName>
</protein>
<comment type="catalytic activity">
    <reaction evidence="13">
        <text>N-acetyl-alpha-D-glucosamine 1-phosphate + UTP + H(+) = UDP-N-acetyl-alpha-D-glucosamine + diphosphate</text>
        <dbReference type="Rhea" id="RHEA:13509"/>
        <dbReference type="ChEBI" id="CHEBI:15378"/>
        <dbReference type="ChEBI" id="CHEBI:33019"/>
        <dbReference type="ChEBI" id="CHEBI:46398"/>
        <dbReference type="ChEBI" id="CHEBI:57705"/>
        <dbReference type="ChEBI" id="CHEBI:57776"/>
        <dbReference type="EC" id="2.7.7.23"/>
    </reaction>
</comment>
<proteinExistence type="inferred from homology"/>
<dbReference type="EC" id="2.7.7.23" evidence="6"/>
<dbReference type="SUPFAM" id="SSF51161">
    <property type="entry name" value="Trimeric LpxA-like enzymes"/>
    <property type="match status" value="1"/>
</dbReference>
<keyword evidence="10" id="KW-0511">Multifunctional enzyme</keyword>
<dbReference type="InterPro" id="IPR029044">
    <property type="entry name" value="Nucleotide-diphossugar_trans"/>
</dbReference>
<evidence type="ECO:0000256" key="8">
    <source>
        <dbReference type="ARBA" id="ARBA00022679"/>
    </source>
</evidence>
<sequence length="389" mass="41753">MIQQAVILAAGEGQRLRPFTARKPKVMIRVSNRPILEYVIDALREAGILDIIIVAGYRKERIIDYFGDGSSFGLKIRYVTQSPQLGTAHALKQARNLVEGEFLLLPGDNIIDKRSVSCASRPWCLVYKRLGEVSKYGAVLLEDGRVKSINEKPGEDVSHLANTGIYALTDEIFEMIGDETSLVAVINSIAGDVEIRGVETTGIWMDIVYPWDIIRVNERAMLFSGKSVAGKVEENTTLIGKIKIGENTIIRGNTYIRGPVIIGSGCEIGPNAVIMPSTSIGDNVKIESLSYIADSVINEGVMISAGCFIESSVIERGCIIGHGFTAGRGMADIKVAGEFHTTETGVFIGEDCTIGANVVAKPGTLLGNGSKVAPLTLLSGVIPDGSKVL</sequence>
<reference evidence="17 18" key="1">
    <citation type="submission" date="2016-05" db="EMBL/GenBank/DDBJ databases">
        <title>Microbial consortia oxidize butane by reversing methanogenesis.</title>
        <authorList>
            <person name="Laso-Perez R."/>
            <person name="Richter M."/>
            <person name="Wegener G."/>
            <person name="Musat F."/>
        </authorList>
    </citation>
    <scope>NUCLEOTIDE SEQUENCE [LARGE SCALE GENOMIC DNA]</scope>
    <source>
        <strain evidence="17">BOX1</strain>
    </source>
</reference>
<keyword evidence="18" id="KW-1185">Reference proteome</keyword>
<dbReference type="PANTHER" id="PTHR43584:SF8">
    <property type="entry name" value="N-ACETYLMURAMATE ALPHA-1-PHOSPHATE URIDYLYLTRANSFERASE"/>
    <property type="match status" value="1"/>
</dbReference>
<dbReference type="Pfam" id="PF14602">
    <property type="entry name" value="Hexapep_2"/>
    <property type="match status" value="1"/>
</dbReference>
<dbReference type="InterPro" id="IPR011004">
    <property type="entry name" value="Trimer_LpxA-like_sf"/>
</dbReference>
<comment type="catalytic activity">
    <reaction evidence="12">
        <text>alpha-D-glucosamine 1-phosphate + acetyl-CoA = N-acetyl-alpha-D-glucosamine 1-phosphate + CoA + H(+)</text>
        <dbReference type="Rhea" id="RHEA:13725"/>
        <dbReference type="ChEBI" id="CHEBI:15378"/>
        <dbReference type="ChEBI" id="CHEBI:57287"/>
        <dbReference type="ChEBI" id="CHEBI:57288"/>
        <dbReference type="ChEBI" id="CHEBI:57776"/>
        <dbReference type="ChEBI" id="CHEBI:58516"/>
        <dbReference type="EC" id="2.3.1.157"/>
    </reaction>
</comment>
<dbReference type="Gene3D" id="3.90.550.10">
    <property type="entry name" value="Spore Coat Polysaccharide Biosynthesis Protein SpsA, Chain A"/>
    <property type="match status" value="1"/>
</dbReference>
<dbReference type="EMBL" id="LYOR01000002">
    <property type="protein sequence ID" value="OFV66665.1"/>
    <property type="molecule type" value="Genomic_DNA"/>
</dbReference>
<organism evidence="17 18">
    <name type="scientific">Candidatus Syntropharchaeum butanivorans</name>
    <dbReference type="NCBI Taxonomy" id="1839936"/>
    <lineage>
        <taxon>Archaea</taxon>
        <taxon>Methanobacteriati</taxon>
        <taxon>Methanobacteriota</taxon>
        <taxon>Stenosarchaea group</taxon>
        <taxon>Methanomicrobia</taxon>
        <taxon>Methanosarcinales</taxon>
        <taxon>ANME-2 cluster</taxon>
        <taxon>Candidatus Syntropharchaeum</taxon>
    </lineage>
</organism>
<evidence type="ECO:0000256" key="12">
    <source>
        <dbReference type="ARBA" id="ARBA00048247"/>
    </source>
</evidence>
<comment type="similarity">
    <text evidence="3">In the C-terminal section; belongs to the transferase hexapeptide repeat family.</text>
</comment>
<evidence type="ECO:0000256" key="5">
    <source>
        <dbReference type="ARBA" id="ARBA00012225"/>
    </source>
</evidence>
<dbReference type="Pfam" id="PF00483">
    <property type="entry name" value="NTP_transferase"/>
    <property type="match status" value="1"/>
</dbReference>
<accession>A0A1F2P699</accession>
<dbReference type="GO" id="GO:0006048">
    <property type="term" value="P:UDP-N-acetylglucosamine biosynthetic process"/>
    <property type="evidence" value="ECO:0007669"/>
    <property type="project" value="UniProtKB-UniPathway"/>
</dbReference>
<dbReference type="GO" id="GO:0003977">
    <property type="term" value="F:UDP-N-acetylglucosamine diphosphorylase activity"/>
    <property type="evidence" value="ECO:0007669"/>
    <property type="project" value="UniProtKB-EC"/>
</dbReference>
<keyword evidence="9" id="KW-0548">Nucleotidyltransferase</keyword>
<gene>
    <name evidence="16" type="ORF">ENI32_00535</name>
    <name evidence="17" type="ORF">SBU_000632</name>
</gene>
<evidence type="ECO:0000259" key="15">
    <source>
        <dbReference type="Pfam" id="PF25087"/>
    </source>
</evidence>
<evidence type="ECO:0000313" key="18">
    <source>
        <dbReference type="Proteomes" id="UP000185779"/>
    </source>
</evidence>
<evidence type="ECO:0000256" key="4">
    <source>
        <dbReference type="ARBA" id="ARBA00007947"/>
    </source>
</evidence>
<dbReference type="Pfam" id="PF25087">
    <property type="entry name" value="GMPPB_C"/>
    <property type="match status" value="1"/>
</dbReference>
<dbReference type="InterPro" id="IPR023915">
    <property type="entry name" value="Bifunctiontional_GlmU_arc-type"/>
</dbReference>
<name>A0A1F2P699_9EURY</name>
<dbReference type="AlphaFoldDB" id="A0A1F2P699"/>
<evidence type="ECO:0000256" key="11">
    <source>
        <dbReference type="ARBA" id="ARBA00023315"/>
    </source>
</evidence>
<dbReference type="CDD" id="cd04181">
    <property type="entry name" value="NTP_transferase"/>
    <property type="match status" value="1"/>
</dbReference>
<dbReference type="InterPro" id="IPR005835">
    <property type="entry name" value="NTP_transferase_dom"/>
</dbReference>
<comment type="similarity">
    <text evidence="4">In the N-terminal section; belongs to the N-acetylglucosamine-1-phosphate uridyltransferase family.</text>
</comment>
<dbReference type="SUPFAM" id="SSF53448">
    <property type="entry name" value="Nucleotide-diphospho-sugar transferases"/>
    <property type="match status" value="1"/>
</dbReference>
<dbReference type="Proteomes" id="UP000885936">
    <property type="component" value="Unassembled WGS sequence"/>
</dbReference>
<keyword evidence="8 17" id="KW-0808">Transferase</keyword>
<evidence type="ECO:0000256" key="9">
    <source>
        <dbReference type="ARBA" id="ARBA00022695"/>
    </source>
</evidence>
<feature type="domain" description="Mannose-1-phosphate guanyltransferase C-terminal" evidence="15">
    <location>
        <begin position="256"/>
        <end position="323"/>
    </location>
</feature>
<dbReference type="InterPro" id="IPR050065">
    <property type="entry name" value="GlmU-like"/>
</dbReference>
<evidence type="ECO:0000256" key="6">
    <source>
        <dbReference type="ARBA" id="ARBA00012457"/>
    </source>
</evidence>
<dbReference type="EC" id="2.3.1.157" evidence="5"/>
<evidence type="ECO:0000313" key="16">
    <source>
        <dbReference type="EMBL" id="HEC56367.1"/>
    </source>
</evidence>
<dbReference type="UniPathway" id="UPA00113">
    <property type="reaction ID" value="UER00532"/>
</dbReference>
<dbReference type="Proteomes" id="UP000185779">
    <property type="component" value="Unassembled WGS sequence"/>
</dbReference>
<keyword evidence="11" id="KW-0012">Acyltransferase</keyword>
<dbReference type="EMBL" id="DRIE01000008">
    <property type="protein sequence ID" value="HEC56367.1"/>
    <property type="molecule type" value="Genomic_DNA"/>
</dbReference>
<dbReference type="InterPro" id="IPR001451">
    <property type="entry name" value="Hexapep"/>
</dbReference>
<comment type="pathway">
    <text evidence="2">Nucleotide-sugar biosynthesis; UDP-N-acetyl-alpha-D-glucosamine biosynthesis; UDP-N-acetyl-alpha-D-glucosamine from N-acetyl-alpha-D-glucosamine 1-phosphate: step 1/1.</text>
</comment>